<feature type="region of interest" description="Disordered" evidence="1">
    <location>
        <begin position="129"/>
        <end position="195"/>
    </location>
</feature>
<proteinExistence type="predicted"/>
<protein>
    <submittedName>
        <fullName evidence="2">Uncharacterized protein</fullName>
    </submittedName>
</protein>
<feature type="compositionally biased region" description="Low complexity" evidence="1">
    <location>
        <begin position="176"/>
        <end position="195"/>
    </location>
</feature>
<feature type="compositionally biased region" description="Polar residues" evidence="1">
    <location>
        <begin position="152"/>
        <end position="169"/>
    </location>
</feature>
<feature type="compositionally biased region" description="Polar residues" evidence="1">
    <location>
        <begin position="38"/>
        <end position="49"/>
    </location>
</feature>
<sequence>MGWTFREELGAPRDEEDLSRTGFGDAVEIPDDFIAPSRTITRQKPSKSSYIHRKRASGHTSSTSKTHSGDSWSLSDQSSLQHKKRLYKANKPAAEPVDFVYDINMRRKLREQLDAERRNVLLEAKAREAKLRSESKWVFDKRDNSPPRRKQAWQTNCPVKKTVNLSSSESKARVRATSAPSKRSSRSSSSSTCPSDVKMSIREFECRLQSQWNLGI</sequence>
<organism evidence="2 3">
    <name type="scientific">Phytophthora oleae</name>
    <dbReference type="NCBI Taxonomy" id="2107226"/>
    <lineage>
        <taxon>Eukaryota</taxon>
        <taxon>Sar</taxon>
        <taxon>Stramenopiles</taxon>
        <taxon>Oomycota</taxon>
        <taxon>Peronosporomycetes</taxon>
        <taxon>Peronosporales</taxon>
        <taxon>Peronosporaceae</taxon>
        <taxon>Phytophthora</taxon>
    </lineage>
</organism>
<dbReference type="EMBL" id="JBIMZQ010000035">
    <property type="protein sequence ID" value="KAL3661629.1"/>
    <property type="molecule type" value="Genomic_DNA"/>
</dbReference>
<feature type="compositionally biased region" description="Basic and acidic residues" evidence="1">
    <location>
        <begin position="129"/>
        <end position="146"/>
    </location>
</feature>
<evidence type="ECO:0000313" key="2">
    <source>
        <dbReference type="EMBL" id="KAL3661629.1"/>
    </source>
</evidence>
<evidence type="ECO:0000256" key="1">
    <source>
        <dbReference type="SAM" id="MobiDB-lite"/>
    </source>
</evidence>
<evidence type="ECO:0000313" key="3">
    <source>
        <dbReference type="Proteomes" id="UP001632037"/>
    </source>
</evidence>
<dbReference type="AlphaFoldDB" id="A0ABD3F7Z3"/>
<feature type="region of interest" description="Disordered" evidence="1">
    <location>
        <begin position="1"/>
        <end position="91"/>
    </location>
</feature>
<feature type="compositionally biased region" description="Basic and acidic residues" evidence="1">
    <location>
        <begin position="1"/>
        <end position="13"/>
    </location>
</feature>
<gene>
    <name evidence="2" type="ORF">V7S43_013388</name>
</gene>
<keyword evidence="3" id="KW-1185">Reference proteome</keyword>
<accession>A0ABD3F7Z3</accession>
<dbReference type="Proteomes" id="UP001632037">
    <property type="component" value="Unassembled WGS sequence"/>
</dbReference>
<comment type="caution">
    <text evidence="2">The sequence shown here is derived from an EMBL/GenBank/DDBJ whole genome shotgun (WGS) entry which is preliminary data.</text>
</comment>
<name>A0ABD3F7Z3_9STRA</name>
<feature type="compositionally biased region" description="Low complexity" evidence="1">
    <location>
        <begin position="58"/>
        <end position="80"/>
    </location>
</feature>
<reference evidence="2 3" key="1">
    <citation type="submission" date="2024-09" db="EMBL/GenBank/DDBJ databases">
        <title>Genome sequencing and assembly of Phytophthora oleae, isolate VK10A, causative agent of rot of olive drupes.</title>
        <authorList>
            <person name="Conti Taguali S."/>
            <person name="Riolo M."/>
            <person name="La Spada F."/>
            <person name="Cacciola S.O."/>
            <person name="Dionisio G."/>
        </authorList>
    </citation>
    <scope>NUCLEOTIDE SEQUENCE [LARGE SCALE GENOMIC DNA]</scope>
    <source>
        <strain evidence="2 3">VK10A</strain>
    </source>
</reference>